<dbReference type="eggNOG" id="ENOG502S34D">
    <property type="taxonomic scope" value="Eukaryota"/>
</dbReference>
<dbReference type="RefSeq" id="XP_005788257.1">
    <property type="nucleotide sequence ID" value="XM_005788200.1"/>
</dbReference>
<accession>A0A0D3KJ93</accession>
<dbReference type="Proteomes" id="UP000013827">
    <property type="component" value="Unassembled WGS sequence"/>
</dbReference>
<evidence type="ECO:0000313" key="3">
    <source>
        <dbReference type="Proteomes" id="UP000013827"/>
    </source>
</evidence>
<evidence type="ECO:0000256" key="1">
    <source>
        <dbReference type="SAM" id="MobiDB-lite"/>
    </source>
</evidence>
<feature type="region of interest" description="Disordered" evidence="1">
    <location>
        <begin position="1"/>
        <end position="37"/>
    </location>
</feature>
<sequence length="205" mass="22867">MAKKRRRDPDDAGGSSTRGPPVATTSGRLGGGAGASDDWQTARRSWAAIAEVLGPAAREKRIWMPFYYDGACAEHLRELGFTRVHHKREDFFVQVRNPKFLKKVDLILDNPPYTSPEMKEAVLRALASTGKPFVMLLPISVLHVGFAREVLDTDKLQAVVPRRVYVRKTGGEEVPFKYLCWLCCGVRLKRDLILIDDDDDAAAAD</sequence>
<dbReference type="GeneID" id="17281098"/>
<name>A0A0D3KJ93_EMIH1</name>
<proteinExistence type="predicted"/>
<organism evidence="2 3">
    <name type="scientific">Emiliania huxleyi (strain CCMP1516)</name>
    <dbReference type="NCBI Taxonomy" id="280463"/>
    <lineage>
        <taxon>Eukaryota</taxon>
        <taxon>Haptista</taxon>
        <taxon>Haptophyta</taxon>
        <taxon>Prymnesiophyceae</taxon>
        <taxon>Isochrysidales</taxon>
        <taxon>Noelaerhabdaceae</taxon>
        <taxon>Emiliania</taxon>
    </lineage>
</organism>
<dbReference type="EnsemblProtists" id="EOD35828">
    <property type="protein sequence ID" value="EOD35828"/>
    <property type="gene ID" value="EMIHUDRAFT_440832"/>
</dbReference>
<reference evidence="2" key="2">
    <citation type="submission" date="2024-10" db="UniProtKB">
        <authorList>
            <consortium name="EnsemblProtists"/>
        </authorList>
    </citation>
    <scope>IDENTIFICATION</scope>
</reference>
<dbReference type="KEGG" id="ehx:EMIHUDRAFT_440832"/>
<dbReference type="AlphaFoldDB" id="A0A0D3KJ93"/>
<feature type="compositionally biased region" description="Polar residues" evidence="1">
    <location>
        <begin position="14"/>
        <end position="27"/>
    </location>
</feature>
<keyword evidence="3" id="KW-1185">Reference proteome</keyword>
<evidence type="ECO:0000313" key="2">
    <source>
        <dbReference type="EnsemblProtists" id="EOD35828"/>
    </source>
</evidence>
<dbReference type="PaxDb" id="2903-EOD35828"/>
<protein>
    <submittedName>
        <fullName evidence="2">Uncharacterized protein</fullName>
    </submittedName>
</protein>
<dbReference type="HOGENOM" id="CLU_102705_0_0_1"/>
<dbReference type="PANTHER" id="PTHR39444">
    <property type="entry name" value="SITE-SPECIFIC DNA-METHYLTRANSFERASE (ADENINE-SPECIFIC)"/>
    <property type="match status" value="1"/>
</dbReference>
<reference evidence="3" key="1">
    <citation type="journal article" date="2013" name="Nature">
        <title>Pan genome of the phytoplankton Emiliania underpins its global distribution.</title>
        <authorList>
            <person name="Read B.A."/>
            <person name="Kegel J."/>
            <person name="Klute M.J."/>
            <person name="Kuo A."/>
            <person name="Lefebvre S.C."/>
            <person name="Maumus F."/>
            <person name="Mayer C."/>
            <person name="Miller J."/>
            <person name="Monier A."/>
            <person name="Salamov A."/>
            <person name="Young J."/>
            <person name="Aguilar M."/>
            <person name="Claverie J.M."/>
            <person name="Frickenhaus S."/>
            <person name="Gonzalez K."/>
            <person name="Herman E.K."/>
            <person name="Lin Y.C."/>
            <person name="Napier J."/>
            <person name="Ogata H."/>
            <person name="Sarno A.F."/>
            <person name="Shmutz J."/>
            <person name="Schroeder D."/>
            <person name="de Vargas C."/>
            <person name="Verret F."/>
            <person name="von Dassow P."/>
            <person name="Valentin K."/>
            <person name="Van de Peer Y."/>
            <person name="Wheeler G."/>
            <person name="Dacks J.B."/>
            <person name="Delwiche C.F."/>
            <person name="Dyhrman S.T."/>
            <person name="Glockner G."/>
            <person name="John U."/>
            <person name="Richards T."/>
            <person name="Worden A.Z."/>
            <person name="Zhang X."/>
            <person name="Grigoriev I.V."/>
            <person name="Allen A.E."/>
            <person name="Bidle K."/>
            <person name="Borodovsky M."/>
            <person name="Bowler C."/>
            <person name="Brownlee C."/>
            <person name="Cock J.M."/>
            <person name="Elias M."/>
            <person name="Gladyshev V.N."/>
            <person name="Groth M."/>
            <person name="Guda C."/>
            <person name="Hadaegh A."/>
            <person name="Iglesias-Rodriguez M.D."/>
            <person name="Jenkins J."/>
            <person name="Jones B.M."/>
            <person name="Lawson T."/>
            <person name="Leese F."/>
            <person name="Lindquist E."/>
            <person name="Lobanov A."/>
            <person name="Lomsadze A."/>
            <person name="Malik S.B."/>
            <person name="Marsh M.E."/>
            <person name="Mackinder L."/>
            <person name="Mock T."/>
            <person name="Mueller-Roeber B."/>
            <person name="Pagarete A."/>
            <person name="Parker M."/>
            <person name="Probert I."/>
            <person name="Quesneville H."/>
            <person name="Raines C."/>
            <person name="Rensing S.A."/>
            <person name="Riano-Pachon D.M."/>
            <person name="Richier S."/>
            <person name="Rokitta S."/>
            <person name="Shiraiwa Y."/>
            <person name="Soanes D.M."/>
            <person name="van der Giezen M."/>
            <person name="Wahlund T.M."/>
            <person name="Williams B."/>
            <person name="Wilson W."/>
            <person name="Wolfe G."/>
            <person name="Wurch L.L."/>
        </authorList>
    </citation>
    <scope>NUCLEOTIDE SEQUENCE</scope>
</reference>
<dbReference type="PANTHER" id="PTHR39444:SF3">
    <property type="entry name" value="SITE-SPECIFIC DNA-METHYLTRANSFERASE (ADENINE-SPECIFIC)"/>
    <property type="match status" value="1"/>
</dbReference>